<dbReference type="PRINTS" id="PR00946">
    <property type="entry name" value="HGSCAVENGER"/>
</dbReference>
<dbReference type="Pfam" id="PF00403">
    <property type="entry name" value="HMA"/>
    <property type="match status" value="1"/>
</dbReference>
<dbReference type="AlphaFoldDB" id="A0A3B0RQ44"/>
<dbReference type="PANTHER" id="PTHR46594:SF4">
    <property type="entry name" value="P-TYPE CATION-TRANSPORTING ATPASE"/>
    <property type="match status" value="1"/>
</dbReference>
<evidence type="ECO:0000313" key="3">
    <source>
        <dbReference type="EMBL" id="VAV93772.1"/>
    </source>
</evidence>
<feature type="domain" description="HMA" evidence="2">
    <location>
        <begin position="42"/>
        <end position="108"/>
    </location>
</feature>
<dbReference type="EMBL" id="UOEE01000171">
    <property type="protein sequence ID" value="VAV93772.1"/>
    <property type="molecule type" value="Genomic_DNA"/>
</dbReference>
<dbReference type="Gene3D" id="3.30.70.100">
    <property type="match status" value="1"/>
</dbReference>
<proteinExistence type="predicted"/>
<dbReference type="InterPro" id="IPR036163">
    <property type="entry name" value="HMA_dom_sf"/>
</dbReference>
<organism evidence="3">
    <name type="scientific">hydrothermal vent metagenome</name>
    <dbReference type="NCBI Taxonomy" id="652676"/>
    <lineage>
        <taxon>unclassified sequences</taxon>
        <taxon>metagenomes</taxon>
        <taxon>ecological metagenomes</taxon>
    </lineage>
</organism>
<dbReference type="InterPro" id="IPR006121">
    <property type="entry name" value="HMA_dom"/>
</dbReference>
<dbReference type="SUPFAM" id="SSF55008">
    <property type="entry name" value="HMA, heavy metal-associated domain"/>
    <property type="match status" value="1"/>
</dbReference>
<dbReference type="CDD" id="cd00371">
    <property type="entry name" value="HMA"/>
    <property type="match status" value="1"/>
</dbReference>
<dbReference type="PANTHER" id="PTHR46594">
    <property type="entry name" value="P-TYPE CATION-TRANSPORTING ATPASE"/>
    <property type="match status" value="1"/>
</dbReference>
<dbReference type="GO" id="GO:0046872">
    <property type="term" value="F:metal ion binding"/>
    <property type="evidence" value="ECO:0007669"/>
    <property type="project" value="UniProtKB-KW"/>
</dbReference>
<name>A0A3B0RQ44_9ZZZZ</name>
<sequence length="112" mass="11600">MKKITLAILAVGAISLGGFIFANQPASTAKDSGLASIQATQTKAQFAIKNMTCASCPISVRTAMKRVDGVQTVAVDFDSKIATVTFDPSRTNAQSVADASTNVGYPASKVED</sequence>
<dbReference type="FunFam" id="3.30.70.100:FF:000001">
    <property type="entry name" value="ATPase copper transporting beta"/>
    <property type="match status" value="1"/>
</dbReference>
<dbReference type="InterPro" id="IPR001802">
    <property type="entry name" value="MerP/CopZ"/>
</dbReference>
<keyword evidence="1" id="KW-0479">Metal-binding</keyword>
<evidence type="ECO:0000259" key="2">
    <source>
        <dbReference type="PROSITE" id="PS50846"/>
    </source>
</evidence>
<protein>
    <recommendedName>
        <fullName evidence="2">HMA domain-containing protein</fullName>
    </recommendedName>
</protein>
<accession>A0A3B0RQ44</accession>
<gene>
    <name evidence="3" type="ORF">MNBD_ALPHA06-2329</name>
</gene>
<reference evidence="3" key="1">
    <citation type="submission" date="2018-06" db="EMBL/GenBank/DDBJ databases">
        <authorList>
            <person name="Zhirakovskaya E."/>
        </authorList>
    </citation>
    <scope>NUCLEOTIDE SEQUENCE</scope>
</reference>
<evidence type="ECO:0000256" key="1">
    <source>
        <dbReference type="ARBA" id="ARBA00022723"/>
    </source>
</evidence>
<dbReference type="PROSITE" id="PS50846">
    <property type="entry name" value="HMA_2"/>
    <property type="match status" value="1"/>
</dbReference>